<dbReference type="OMA" id="WQSAKED"/>
<proteinExistence type="predicted"/>
<evidence type="ECO:0000313" key="1">
    <source>
        <dbReference type="EMBL" id="KAH9366284.1"/>
    </source>
</evidence>
<dbReference type="EMBL" id="JABSTR010000004">
    <property type="protein sequence ID" value="KAH9366284.1"/>
    <property type="molecule type" value="Genomic_DNA"/>
</dbReference>
<dbReference type="Gene3D" id="3.30.70.1820">
    <property type="entry name" value="L1 transposable element, RRM domain"/>
    <property type="match status" value="1"/>
</dbReference>
<evidence type="ECO:0008006" key="3">
    <source>
        <dbReference type="Google" id="ProtNLM"/>
    </source>
</evidence>
<reference evidence="1 2" key="1">
    <citation type="journal article" date="2020" name="Cell">
        <title>Large-Scale Comparative Analyses of Tick Genomes Elucidate Their Genetic Diversity and Vector Capacities.</title>
        <authorList>
            <consortium name="Tick Genome and Microbiome Consortium (TIGMIC)"/>
            <person name="Jia N."/>
            <person name="Wang J."/>
            <person name="Shi W."/>
            <person name="Du L."/>
            <person name="Sun Y."/>
            <person name="Zhan W."/>
            <person name="Jiang J.F."/>
            <person name="Wang Q."/>
            <person name="Zhang B."/>
            <person name="Ji P."/>
            <person name="Bell-Sakyi L."/>
            <person name="Cui X.M."/>
            <person name="Yuan T.T."/>
            <person name="Jiang B.G."/>
            <person name="Yang W.F."/>
            <person name="Lam T.T."/>
            <person name="Chang Q.C."/>
            <person name="Ding S.J."/>
            <person name="Wang X.J."/>
            <person name="Zhu J.G."/>
            <person name="Ruan X.D."/>
            <person name="Zhao L."/>
            <person name="Wei J.T."/>
            <person name="Ye R.Z."/>
            <person name="Que T.C."/>
            <person name="Du C.H."/>
            <person name="Zhou Y.H."/>
            <person name="Cheng J.X."/>
            <person name="Dai P.F."/>
            <person name="Guo W.B."/>
            <person name="Han X.H."/>
            <person name="Huang E.J."/>
            <person name="Li L.F."/>
            <person name="Wei W."/>
            <person name="Gao Y.C."/>
            <person name="Liu J.Z."/>
            <person name="Shao H.Z."/>
            <person name="Wang X."/>
            <person name="Wang C.C."/>
            <person name="Yang T.C."/>
            <person name="Huo Q.B."/>
            <person name="Li W."/>
            <person name="Chen H.Y."/>
            <person name="Chen S.E."/>
            <person name="Zhou L.G."/>
            <person name="Ni X.B."/>
            <person name="Tian J.H."/>
            <person name="Sheng Y."/>
            <person name="Liu T."/>
            <person name="Pan Y.S."/>
            <person name="Xia L.Y."/>
            <person name="Li J."/>
            <person name="Zhao F."/>
            <person name="Cao W.C."/>
        </authorList>
    </citation>
    <scope>NUCLEOTIDE SEQUENCE [LARGE SCALE GENOMIC DNA]</scope>
    <source>
        <strain evidence="1">HaeL-2018</strain>
    </source>
</reference>
<dbReference type="AlphaFoldDB" id="A0A9J6FW60"/>
<dbReference type="OrthoDB" id="6512383at2759"/>
<dbReference type="Proteomes" id="UP000821853">
    <property type="component" value="Chromosome 2"/>
</dbReference>
<accession>A0A9J6FW60</accession>
<gene>
    <name evidence="1" type="ORF">HPB48_015699</name>
</gene>
<comment type="caution">
    <text evidence="1">The sequence shown here is derived from an EMBL/GenBank/DDBJ whole genome shotgun (WGS) entry which is preliminary data.</text>
</comment>
<keyword evidence="2" id="KW-1185">Reference proteome</keyword>
<evidence type="ECO:0000313" key="2">
    <source>
        <dbReference type="Proteomes" id="UP000821853"/>
    </source>
</evidence>
<dbReference type="VEuPathDB" id="VectorBase:HLOH_045385"/>
<protein>
    <recommendedName>
        <fullName evidence="3">Transposase</fullName>
    </recommendedName>
</protein>
<organism evidence="1 2">
    <name type="scientific">Haemaphysalis longicornis</name>
    <name type="common">Bush tick</name>
    <dbReference type="NCBI Taxonomy" id="44386"/>
    <lineage>
        <taxon>Eukaryota</taxon>
        <taxon>Metazoa</taxon>
        <taxon>Ecdysozoa</taxon>
        <taxon>Arthropoda</taxon>
        <taxon>Chelicerata</taxon>
        <taxon>Arachnida</taxon>
        <taxon>Acari</taxon>
        <taxon>Parasitiformes</taxon>
        <taxon>Ixodida</taxon>
        <taxon>Ixodoidea</taxon>
        <taxon>Ixodidae</taxon>
        <taxon>Haemaphysalinae</taxon>
        <taxon>Haemaphysalis</taxon>
    </lineage>
</organism>
<name>A0A9J6FW60_HAELO</name>
<sequence>MVSSVERIHRLGQKKQSRDRPVILKLYDFNEKVAIFKNCKKLKGTKISVSDDYSPETVEKRRLLWKSAQTEKGAVAKVNLVHDKLFINSIAYTWDFKQNVRVRLRNERPLASEKVD</sequence>